<dbReference type="GO" id="GO:0016853">
    <property type="term" value="F:isomerase activity"/>
    <property type="evidence" value="ECO:0007669"/>
    <property type="project" value="UniProtKB-KW"/>
</dbReference>
<dbReference type="RefSeq" id="WP_282593555.1">
    <property type="nucleotide sequence ID" value="NZ_JAPAAF010000069.1"/>
</dbReference>
<reference evidence="6" key="1">
    <citation type="submission" date="2022-10" db="EMBL/GenBank/DDBJ databases">
        <title>Gaoshiqiia sediminis gen. nov., sp. nov., isolated from coastal sediment.</title>
        <authorList>
            <person name="Yu W.X."/>
            <person name="Mu D.S."/>
            <person name="Du J.Z."/>
            <person name="Liang Y.Q."/>
        </authorList>
    </citation>
    <scope>NUCLEOTIDE SEQUENCE</scope>
    <source>
        <strain evidence="6">A06</strain>
    </source>
</reference>
<dbReference type="CDD" id="cd07010">
    <property type="entry name" value="cupin_PMI_type_I_N_bac"/>
    <property type="match status" value="1"/>
</dbReference>
<dbReference type="PANTHER" id="PTHR42742">
    <property type="entry name" value="TRANSCRIPTIONAL REPRESSOR MPRA"/>
    <property type="match status" value="1"/>
</dbReference>
<dbReference type="InterPro" id="IPR011051">
    <property type="entry name" value="RmlC_Cupin_sf"/>
</dbReference>
<dbReference type="InterPro" id="IPR049071">
    <property type="entry name" value="MPI_cupin_dom"/>
</dbReference>
<evidence type="ECO:0000256" key="4">
    <source>
        <dbReference type="ARBA" id="ARBA00030762"/>
    </source>
</evidence>
<dbReference type="InterPro" id="IPR014710">
    <property type="entry name" value="RmlC-like_jellyroll"/>
</dbReference>
<evidence type="ECO:0000313" key="7">
    <source>
        <dbReference type="Proteomes" id="UP001163821"/>
    </source>
</evidence>
<evidence type="ECO:0000313" key="6">
    <source>
        <dbReference type="EMBL" id="MCW0484970.1"/>
    </source>
</evidence>
<evidence type="ECO:0000259" key="5">
    <source>
        <dbReference type="Pfam" id="PF21621"/>
    </source>
</evidence>
<evidence type="ECO:0000256" key="1">
    <source>
        <dbReference type="ARBA" id="ARBA00022723"/>
    </source>
</evidence>
<dbReference type="AlphaFoldDB" id="A0AA42CBF9"/>
<evidence type="ECO:0000256" key="3">
    <source>
        <dbReference type="ARBA" id="ARBA00029741"/>
    </source>
</evidence>
<protein>
    <recommendedName>
        <fullName evidence="3">Phosphohexomutase</fullName>
    </recommendedName>
    <alternativeName>
        <fullName evidence="4">Phosphomannose isomerase</fullName>
    </alternativeName>
</protein>
<dbReference type="PANTHER" id="PTHR42742:SF3">
    <property type="entry name" value="FRUCTOKINASE"/>
    <property type="match status" value="1"/>
</dbReference>
<sequence length="356" mass="40457">MIKIIPLPPNRVWRTYFGGKSLDLIVGENSPQDSHFPEDWIASLTTAVNPGREHLSEEGLSSVSIEGEMILLKSLIEKYPEDILGEEHYKKHGASTSFLLKFLDSAIRLHIQCHPTIPFAKQFLNSEYGKTEGYYILGTRDDVEFPFIYLGFQNPPSKEKFKEAIEKQDIEFLESCFEKIPVKKGDVFYVPGGLPHAIGEGVFMIEILEPTDLAVRIEFEKAGYTLPESARFMNRGIDFALSMFDYTPIPINTIKSKYFIQERLVSDTGTAKEYQLFDKTITNCFRMNKLYVTQNHTLKKDHFYILIVTDGMGQLKSGEETFHVKFGDKFLIPAATELVEINAKSSLELVIAMPAV</sequence>
<dbReference type="InterPro" id="IPR051804">
    <property type="entry name" value="Carb_Metab_Reg_Kinase/Isom"/>
</dbReference>
<dbReference type="Gene3D" id="2.60.120.10">
    <property type="entry name" value="Jelly Rolls"/>
    <property type="match status" value="2"/>
</dbReference>
<dbReference type="Proteomes" id="UP001163821">
    <property type="component" value="Unassembled WGS sequence"/>
</dbReference>
<proteinExistence type="predicted"/>
<comment type="caution">
    <text evidence="6">The sequence shown here is derived from an EMBL/GenBank/DDBJ whole genome shotgun (WGS) entry which is preliminary data.</text>
</comment>
<keyword evidence="1" id="KW-0479">Metal-binding</keyword>
<dbReference type="SUPFAM" id="SSF51182">
    <property type="entry name" value="RmlC-like cupins"/>
    <property type="match status" value="1"/>
</dbReference>
<dbReference type="EMBL" id="JAPAAF010000069">
    <property type="protein sequence ID" value="MCW0484970.1"/>
    <property type="molecule type" value="Genomic_DNA"/>
</dbReference>
<gene>
    <name evidence="6" type="ORF">N2K84_19710</name>
</gene>
<keyword evidence="7" id="KW-1185">Reference proteome</keyword>
<organism evidence="6 7">
    <name type="scientific">Gaoshiqia sediminis</name>
    <dbReference type="NCBI Taxonomy" id="2986998"/>
    <lineage>
        <taxon>Bacteria</taxon>
        <taxon>Pseudomonadati</taxon>
        <taxon>Bacteroidota</taxon>
        <taxon>Bacteroidia</taxon>
        <taxon>Marinilabiliales</taxon>
        <taxon>Prolixibacteraceae</taxon>
        <taxon>Gaoshiqia</taxon>
    </lineage>
</organism>
<name>A0AA42CBF9_9BACT</name>
<keyword evidence="2" id="KW-0862">Zinc</keyword>
<accession>A0AA42CBF9</accession>
<feature type="domain" description="Mannose-6-phosphate isomerase cupin" evidence="5">
    <location>
        <begin position="283"/>
        <end position="346"/>
    </location>
</feature>
<dbReference type="Pfam" id="PF21621">
    <property type="entry name" value="MPI_cupin_dom"/>
    <property type="match status" value="1"/>
</dbReference>
<dbReference type="GO" id="GO:0046872">
    <property type="term" value="F:metal ion binding"/>
    <property type="evidence" value="ECO:0007669"/>
    <property type="project" value="UniProtKB-KW"/>
</dbReference>
<keyword evidence="6" id="KW-0413">Isomerase</keyword>
<evidence type="ECO:0000256" key="2">
    <source>
        <dbReference type="ARBA" id="ARBA00022833"/>
    </source>
</evidence>